<name>A0ABR3JP74_9AGAR</name>
<keyword evidence="2" id="KW-1185">Reference proteome</keyword>
<sequence>MPSQLNLLHHRGHLMPQNFVLASVQKVSPSPVSAPLVYDLALRLSNRYFTDDVVYVNLHNEWHHGVISEVFLRTDRTPSTGDAFRIDPMPHRIGVDLRTRSDSSTGDAFRIDPMPHRIGVDLRTRSDMANLRDNPRWYLYRVTLSNQSITQDLDLVSSDRLSRDLGFLSMAIAGRLPPPPSRYPSGRRLPPRLQNSSQVINPMTGAPFAQVNIAFGGGTFVSGNGAGTTQYNSGTFNDVTHAPGGVSLDEVGIQVHGQ</sequence>
<dbReference type="Proteomes" id="UP001556367">
    <property type="component" value="Unassembled WGS sequence"/>
</dbReference>
<evidence type="ECO:0000313" key="1">
    <source>
        <dbReference type="EMBL" id="KAL0957262.1"/>
    </source>
</evidence>
<dbReference type="EMBL" id="JASNQZ010000005">
    <property type="protein sequence ID" value="KAL0957262.1"/>
    <property type="molecule type" value="Genomic_DNA"/>
</dbReference>
<proteinExistence type="predicted"/>
<comment type="caution">
    <text evidence="1">The sequence shown here is derived from an EMBL/GenBank/DDBJ whole genome shotgun (WGS) entry which is preliminary data.</text>
</comment>
<accession>A0ABR3JP74</accession>
<protein>
    <submittedName>
        <fullName evidence="1">Uncharacterized protein</fullName>
    </submittedName>
</protein>
<evidence type="ECO:0000313" key="2">
    <source>
        <dbReference type="Proteomes" id="UP001556367"/>
    </source>
</evidence>
<organism evidence="1 2">
    <name type="scientific">Hohenbuehelia grisea</name>
    <dbReference type="NCBI Taxonomy" id="104357"/>
    <lineage>
        <taxon>Eukaryota</taxon>
        <taxon>Fungi</taxon>
        <taxon>Dikarya</taxon>
        <taxon>Basidiomycota</taxon>
        <taxon>Agaricomycotina</taxon>
        <taxon>Agaricomycetes</taxon>
        <taxon>Agaricomycetidae</taxon>
        <taxon>Agaricales</taxon>
        <taxon>Pleurotineae</taxon>
        <taxon>Pleurotaceae</taxon>
        <taxon>Hohenbuehelia</taxon>
    </lineage>
</organism>
<reference evidence="2" key="1">
    <citation type="submission" date="2024-06" db="EMBL/GenBank/DDBJ databases">
        <title>Multi-omics analyses provide insights into the biosynthesis of the anticancer antibiotic pleurotin in Hohenbuehelia grisea.</title>
        <authorList>
            <person name="Weaver J.A."/>
            <person name="Alberti F."/>
        </authorList>
    </citation>
    <scope>NUCLEOTIDE SEQUENCE [LARGE SCALE GENOMIC DNA]</scope>
    <source>
        <strain evidence="2">T-177</strain>
    </source>
</reference>
<gene>
    <name evidence="1" type="ORF">HGRIS_001076</name>
</gene>